<keyword evidence="3" id="KW-1185">Reference proteome</keyword>
<protein>
    <submittedName>
        <fullName evidence="2">Uncharacterized protein</fullName>
    </submittedName>
</protein>
<dbReference type="Proteomes" id="UP000758022">
    <property type="component" value="Unassembled WGS sequence"/>
</dbReference>
<accession>A0A1S9GZS8</accession>
<proteinExistence type="predicted"/>
<comment type="caution">
    <text evidence="2">The sequence shown here is derived from an EMBL/GenBank/DDBJ whole genome shotgun (WGS) entry which is preliminary data.</text>
</comment>
<sequence>MQPAGEISRYRGPLFLAVGTRDSIVFPQPALAKSLLSYHDGPEELWTESVDHGFGVERSAETVNKLISATVAFLKSNGQ</sequence>
<dbReference type="Proteomes" id="UP000542811">
    <property type="component" value="Unassembled WGS sequence"/>
</dbReference>
<dbReference type="RefSeq" id="WP_077977030.1">
    <property type="nucleotide sequence ID" value="NZ_CP088091.1"/>
</dbReference>
<evidence type="ECO:0000313" key="1">
    <source>
        <dbReference type="EMBL" id="MBB3164206.1"/>
    </source>
</evidence>
<reference evidence="2" key="1">
    <citation type="submission" date="2020-04" db="EMBL/GenBank/DDBJ databases">
        <title>Global-level population genomics supports evidence of horizontal gene transfer on evolution of Rhizobia in Lentils.</title>
        <authorList>
            <person name="Gai Y."/>
            <person name="Cook D."/>
            <person name="Riely B."/>
        </authorList>
    </citation>
    <scope>NUCLEOTIDE SEQUENCE</scope>
    <source>
        <strain evidence="2">TLR9</strain>
    </source>
</reference>
<reference evidence="1 3" key="2">
    <citation type="submission" date="2020-08" db="EMBL/GenBank/DDBJ databases">
        <title>Genomic Encyclopedia of Type Strains, Phase III (KMG-III): the genomes of soil and plant-associated and newly described type strains.</title>
        <authorList>
            <person name="Whitman W."/>
        </authorList>
    </citation>
    <scope>NUCLEOTIDE SEQUENCE [LARGE SCALE GENOMIC DNA]</scope>
    <source>
        <strain evidence="1 3">CECT 8280</strain>
    </source>
</reference>
<evidence type="ECO:0000313" key="4">
    <source>
        <dbReference type="Proteomes" id="UP000758022"/>
    </source>
</evidence>
<dbReference type="EMBL" id="JAAXQQ010000007">
    <property type="protein sequence ID" value="MBY3065749.1"/>
    <property type="molecule type" value="Genomic_DNA"/>
</dbReference>
<dbReference type="EMBL" id="JACHXX010000006">
    <property type="protein sequence ID" value="MBB3164206.1"/>
    <property type="molecule type" value="Genomic_DNA"/>
</dbReference>
<evidence type="ECO:0000313" key="2">
    <source>
        <dbReference type="EMBL" id="MBY3065749.1"/>
    </source>
</evidence>
<gene>
    <name evidence="1" type="ORF">FHS25_004701</name>
    <name evidence="2" type="ORF">HFO74_20375</name>
</gene>
<evidence type="ECO:0000313" key="3">
    <source>
        <dbReference type="Proteomes" id="UP000542811"/>
    </source>
</evidence>
<name>A0A1S9GZS8_9HYPH</name>
<organism evidence="2 4">
    <name type="scientific">Rhizobium laguerreae</name>
    <dbReference type="NCBI Taxonomy" id="1076926"/>
    <lineage>
        <taxon>Bacteria</taxon>
        <taxon>Pseudomonadati</taxon>
        <taxon>Pseudomonadota</taxon>
        <taxon>Alphaproteobacteria</taxon>
        <taxon>Hyphomicrobiales</taxon>
        <taxon>Rhizobiaceae</taxon>
        <taxon>Rhizobium/Agrobacterium group</taxon>
        <taxon>Rhizobium</taxon>
    </lineage>
</organism>
<dbReference type="AlphaFoldDB" id="A0A1S9GZS8"/>